<keyword evidence="2" id="KW-1185">Reference proteome</keyword>
<dbReference type="WBParaSite" id="TMUE_0000000402.1">
    <property type="protein sequence ID" value="TMUE_0000000402.1"/>
    <property type="gene ID" value="WBGene00296342"/>
</dbReference>
<evidence type="ECO:0000313" key="2">
    <source>
        <dbReference type="Proteomes" id="UP000046395"/>
    </source>
</evidence>
<organism evidence="2 3">
    <name type="scientific">Trichuris muris</name>
    <name type="common">Mouse whipworm</name>
    <dbReference type="NCBI Taxonomy" id="70415"/>
    <lineage>
        <taxon>Eukaryota</taxon>
        <taxon>Metazoa</taxon>
        <taxon>Ecdysozoa</taxon>
        <taxon>Nematoda</taxon>
        <taxon>Enoplea</taxon>
        <taxon>Dorylaimia</taxon>
        <taxon>Trichinellida</taxon>
        <taxon>Trichuridae</taxon>
        <taxon>Trichuris</taxon>
    </lineage>
</organism>
<feature type="domain" description="BOD1/SHG1" evidence="1">
    <location>
        <begin position="22"/>
        <end position="113"/>
    </location>
</feature>
<protein>
    <recommendedName>
        <fullName evidence="1">BOD1/SHG1 domain-containing protein</fullName>
    </recommendedName>
</protein>
<dbReference type="InterPro" id="IPR055264">
    <property type="entry name" value="BOD1/SHG1_dom"/>
</dbReference>
<dbReference type="Proteomes" id="UP000046395">
    <property type="component" value="Unassembled WGS sequence"/>
</dbReference>
<evidence type="ECO:0000313" key="3">
    <source>
        <dbReference type="WBParaSite" id="TMUE_0000000402.1"/>
    </source>
</evidence>
<dbReference type="Pfam" id="PF05205">
    <property type="entry name" value="COMPASS-Shg1"/>
    <property type="match status" value="1"/>
</dbReference>
<reference evidence="3" key="1">
    <citation type="submission" date="2019-12" db="UniProtKB">
        <authorList>
            <consortium name="WormBaseParasite"/>
        </authorList>
    </citation>
    <scope>IDENTIFICATION</scope>
</reference>
<name>A0A5S6Q0A3_TRIMR</name>
<dbReference type="AlphaFoldDB" id="A0A5S6Q0A3"/>
<accession>A0A5S6Q0A3</accession>
<evidence type="ECO:0000259" key="1">
    <source>
        <dbReference type="Pfam" id="PF05205"/>
    </source>
</evidence>
<proteinExistence type="predicted"/>
<sequence length="262" mass="29526">MDDIENETVVKVFENKAAQCLQRIKEDGELKLLRERAMADIEERGSCEELLETVSKLSMDFVAHQPGIDAELISKLKVELLEHLEGSDVVNEKVKNIVDRQLNDPSFQSLIIKVIRNVAQSQTDDETLKIIAASHNFPGFGPEVRRQRNAESSVLFKLNLSSMSGAQMVQQVTYPTLGMVDSPLKQQVNVAQPANQSSQYPSYNWFSSTFPPPMQPLTPSMDISQPRLPFAPQLPQYNAPPQNVHPFMFSNVRLPNPFFQSQ</sequence>